<evidence type="ECO:0000256" key="1">
    <source>
        <dbReference type="SAM" id="MobiDB-lite"/>
    </source>
</evidence>
<gene>
    <name evidence="2" type="ORF">M9458_015652</name>
</gene>
<feature type="non-terminal residue" evidence="2">
    <location>
        <position position="1"/>
    </location>
</feature>
<sequence length="49" mass="4704">ISGLKGRPGIVVPHNITSTMPFGEPGPPGLDGSVGQGGIPGLPGSPGFP</sequence>
<evidence type="ECO:0000313" key="2">
    <source>
        <dbReference type="EMBL" id="KAL0188553.1"/>
    </source>
</evidence>
<comment type="caution">
    <text evidence="2">The sequence shown here is derived from an EMBL/GenBank/DDBJ whole genome shotgun (WGS) entry which is preliminary data.</text>
</comment>
<proteinExistence type="predicted"/>
<accession>A0ABD0QS56</accession>
<organism evidence="2 3">
    <name type="scientific">Cirrhinus mrigala</name>
    <name type="common">Mrigala</name>
    <dbReference type="NCBI Taxonomy" id="683832"/>
    <lineage>
        <taxon>Eukaryota</taxon>
        <taxon>Metazoa</taxon>
        <taxon>Chordata</taxon>
        <taxon>Craniata</taxon>
        <taxon>Vertebrata</taxon>
        <taxon>Euteleostomi</taxon>
        <taxon>Actinopterygii</taxon>
        <taxon>Neopterygii</taxon>
        <taxon>Teleostei</taxon>
        <taxon>Ostariophysi</taxon>
        <taxon>Cypriniformes</taxon>
        <taxon>Cyprinidae</taxon>
        <taxon>Labeoninae</taxon>
        <taxon>Labeonini</taxon>
        <taxon>Cirrhinus</taxon>
    </lineage>
</organism>
<feature type="non-terminal residue" evidence="2">
    <location>
        <position position="49"/>
    </location>
</feature>
<dbReference type="AlphaFoldDB" id="A0ABD0QS56"/>
<evidence type="ECO:0000313" key="3">
    <source>
        <dbReference type="Proteomes" id="UP001529510"/>
    </source>
</evidence>
<dbReference type="EMBL" id="JAMKFB020000007">
    <property type="protein sequence ID" value="KAL0188553.1"/>
    <property type="molecule type" value="Genomic_DNA"/>
</dbReference>
<protein>
    <submittedName>
        <fullName evidence="2">Uncharacterized protein</fullName>
    </submittedName>
</protein>
<dbReference type="Proteomes" id="UP001529510">
    <property type="component" value="Unassembled WGS sequence"/>
</dbReference>
<feature type="compositionally biased region" description="Gly residues" evidence="1">
    <location>
        <begin position="32"/>
        <end position="41"/>
    </location>
</feature>
<name>A0ABD0QS56_CIRMR</name>
<reference evidence="2 3" key="1">
    <citation type="submission" date="2024-05" db="EMBL/GenBank/DDBJ databases">
        <title>Genome sequencing and assembly of Indian major carp, Cirrhinus mrigala (Hamilton, 1822).</title>
        <authorList>
            <person name="Mohindra V."/>
            <person name="Chowdhury L.M."/>
            <person name="Lal K."/>
            <person name="Jena J.K."/>
        </authorList>
    </citation>
    <scope>NUCLEOTIDE SEQUENCE [LARGE SCALE GENOMIC DNA]</scope>
    <source>
        <strain evidence="2">CM1030</strain>
        <tissue evidence="2">Blood</tissue>
    </source>
</reference>
<feature type="region of interest" description="Disordered" evidence="1">
    <location>
        <begin position="1"/>
        <end position="49"/>
    </location>
</feature>
<keyword evidence="3" id="KW-1185">Reference proteome</keyword>